<gene>
    <name evidence="2" type="ORF">DIC66_03190</name>
</gene>
<dbReference type="EMBL" id="QFZK01000001">
    <property type="protein sequence ID" value="RFO98889.1"/>
    <property type="molecule type" value="Genomic_DNA"/>
</dbReference>
<keyword evidence="3" id="KW-1185">Reference proteome</keyword>
<dbReference type="Pfam" id="PF05016">
    <property type="entry name" value="ParE_toxin"/>
    <property type="match status" value="1"/>
</dbReference>
<protein>
    <submittedName>
        <fullName evidence="2">Plasmid stabilization protein</fullName>
    </submittedName>
</protein>
<accession>A0A3E1RHP5</accession>
<comment type="caution">
    <text evidence="2">The sequence shown here is derived from an EMBL/GenBank/DDBJ whole genome shotgun (WGS) entry which is preliminary data.</text>
</comment>
<sequence length="102" mass="11282">MNAYRVLLAPEAQEDLERLYLFSLELSPDVADRALAAIESGYALLRHSPFSCRKAADGKLGSLVRELVISFGASGFVALFEIIDDATVLITAVRHQRESDYH</sequence>
<dbReference type="InterPro" id="IPR035093">
    <property type="entry name" value="RelE/ParE_toxin_dom_sf"/>
</dbReference>
<dbReference type="RefSeq" id="WP_117173909.1">
    <property type="nucleotide sequence ID" value="NZ_QFZK01000001.1"/>
</dbReference>
<dbReference type="Proteomes" id="UP000260665">
    <property type="component" value="Unassembled WGS sequence"/>
</dbReference>
<dbReference type="Gene3D" id="3.30.2310.20">
    <property type="entry name" value="RelE-like"/>
    <property type="match status" value="1"/>
</dbReference>
<evidence type="ECO:0000256" key="1">
    <source>
        <dbReference type="ARBA" id="ARBA00022649"/>
    </source>
</evidence>
<evidence type="ECO:0000313" key="3">
    <source>
        <dbReference type="Proteomes" id="UP000260665"/>
    </source>
</evidence>
<organism evidence="2 3">
    <name type="scientific">Rhodoferax lacus</name>
    <dbReference type="NCBI Taxonomy" id="2184758"/>
    <lineage>
        <taxon>Bacteria</taxon>
        <taxon>Pseudomonadati</taxon>
        <taxon>Pseudomonadota</taxon>
        <taxon>Betaproteobacteria</taxon>
        <taxon>Burkholderiales</taxon>
        <taxon>Comamonadaceae</taxon>
        <taxon>Rhodoferax</taxon>
    </lineage>
</organism>
<keyword evidence="1" id="KW-1277">Toxin-antitoxin system</keyword>
<reference evidence="2 3" key="1">
    <citation type="submission" date="2018-05" db="EMBL/GenBank/DDBJ databases">
        <title>Rhodoferax soyangensis sp.nov., isolated from an oligotrophic freshwater lake.</title>
        <authorList>
            <person name="Park M."/>
        </authorList>
    </citation>
    <scope>NUCLEOTIDE SEQUENCE [LARGE SCALE GENOMIC DNA]</scope>
    <source>
        <strain evidence="2 3">IMCC26218</strain>
    </source>
</reference>
<evidence type="ECO:0000313" key="2">
    <source>
        <dbReference type="EMBL" id="RFO98889.1"/>
    </source>
</evidence>
<dbReference type="OrthoDB" id="121597at2"/>
<dbReference type="InterPro" id="IPR007712">
    <property type="entry name" value="RelE/ParE_toxin"/>
</dbReference>
<dbReference type="AlphaFoldDB" id="A0A3E1RHP5"/>
<proteinExistence type="predicted"/>
<name>A0A3E1RHP5_9BURK</name>